<proteinExistence type="inferred from homology"/>
<evidence type="ECO:0000256" key="1">
    <source>
        <dbReference type="ARBA" id="ARBA00022801"/>
    </source>
</evidence>
<organism evidence="4">
    <name type="scientific">Alloyangia sp. H15</name>
    <dbReference type="NCBI Taxonomy" id="3029062"/>
    <lineage>
        <taxon>Bacteria</taxon>
        <taxon>Pseudomonadati</taxon>
        <taxon>Pseudomonadota</taxon>
        <taxon>Alphaproteobacteria</taxon>
        <taxon>Rhodobacterales</taxon>
        <taxon>Roseobacteraceae</taxon>
        <taxon>Alloyangia</taxon>
    </lineage>
</organism>
<dbReference type="InterPro" id="IPR000073">
    <property type="entry name" value="AB_hydrolase_1"/>
</dbReference>
<evidence type="ECO:0000313" key="4">
    <source>
        <dbReference type="EMBL" id="XCC94183.1"/>
    </source>
</evidence>
<keyword evidence="1 4" id="KW-0378">Hydrolase</keyword>
<dbReference type="Pfam" id="PF12697">
    <property type="entry name" value="Abhydrolase_6"/>
    <property type="match status" value="1"/>
</dbReference>
<accession>A0AAU8AHH9</accession>
<comment type="similarity">
    <text evidence="2">Belongs to the AB hydrolase superfamily. FUS2 hydrolase family.</text>
</comment>
<dbReference type="PANTHER" id="PTHR22946:SF9">
    <property type="entry name" value="POLYKETIDE TRANSFERASE AF380"/>
    <property type="match status" value="1"/>
</dbReference>
<protein>
    <submittedName>
        <fullName evidence="4">Alpha/beta fold hydrolase</fullName>
    </submittedName>
</protein>
<dbReference type="InterPro" id="IPR050261">
    <property type="entry name" value="FrsA_esterase"/>
</dbReference>
<dbReference type="SUPFAM" id="SSF53474">
    <property type="entry name" value="alpha/beta-Hydrolases"/>
    <property type="match status" value="1"/>
</dbReference>
<sequence length="301" mass="32075">MFELVEFPSEGAILRGRHYAHADGAGVTLVMAHGTSATVPMAMDAYAEAFFAAGYDVLAYDHRGFGASGGEPRQEINPWTQGRGYRDAVAYLRRGGGAGRIALWGDSYSAMVVLVAGALIEEIGAIVAQIPACGASLPGEMPEGAFELLRETFAGGDVSGGPGETTGPLPVVSFDQAGTPSLLTPIQAFRWFIEYGGRFGTLWQNRVTRVIPATPVPFTPWITAPRLVMPVLVMVGRGDEMPGCDPEVQRAVYARIPGRKSFHEIDGGHFGLLWTDGPLFEEAAAAQVGFLRTHLPPSVLT</sequence>
<dbReference type="Gene3D" id="3.40.50.1820">
    <property type="entry name" value="alpha/beta hydrolase"/>
    <property type="match status" value="1"/>
</dbReference>
<dbReference type="AlphaFoldDB" id="A0AAU8AHH9"/>
<evidence type="ECO:0000259" key="3">
    <source>
        <dbReference type="Pfam" id="PF12697"/>
    </source>
</evidence>
<feature type="domain" description="AB hydrolase-1" evidence="3">
    <location>
        <begin position="29"/>
        <end position="273"/>
    </location>
</feature>
<dbReference type="PANTHER" id="PTHR22946">
    <property type="entry name" value="DIENELACTONE HYDROLASE DOMAIN-CONTAINING PROTEIN-RELATED"/>
    <property type="match status" value="1"/>
</dbReference>
<gene>
    <name evidence="4" type="ORF">PVT71_02955</name>
</gene>
<dbReference type="EMBL" id="CP123384">
    <property type="protein sequence ID" value="XCC94183.1"/>
    <property type="molecule type" value="Genomic_DNA"/>
</dbReference>
<dbReference type="RefSeq" id="WP_353473004.1">
    <property type="nucleotide sequence ID" value="NZ_CP123384.1"/>
</dbReference>
<reference evidence="4" key="1">
    <citation type="submission" date="2023-02" db="EMBL/GenBank/DDBJ databases">
        <title>Description and genomic characterization of Salipiger bruguierae sp. nov., isolated from the sediment of mangrove plant Bruguiera sexangula.</title>
        <authorList>
            <person name="Long M."/>
        </authorList>
    </citation>
    <scope>NUCLEOTIDE SEQUENCE</scope>
    <source>
        <strain evidence="4">H15</strain>
    </source>
</reference>
<evidence type="ECO:0000256" key="2">
    <source>
        <dbReference type="ARBA" id="ARBA00038115"/>
    </source>
</evidence>
<dbReference type="InterPro" id="IPR029058">
    <property type="entry name" value="AB_hydrolase_fold"/>
</dbReference>
<dbReference type="GO" id="GO:0052689">
    <property type="term" value="F:carboxylic ester hydrolase activity"/>
    <property type="evidence" value="ECO:0007669"/>
    <property type="project" value="UniProtKB-ARBA"/>
</dbReference>
<name>A0AAU8AHH9_9RHOB</name>